<accession>A0A0U5ARH7</accession>
<keyword evidence="3" id="KW-0812">Transmembrane</keyword>
<dbReference type="Proteomes" id="UP000217696">
    <property type="component" value="Chromosome"/>
</dbReference>
<dbReference type="EMBL" id="AP017312">
    <property type="protein sequence ID" value="BAU26401.1"/>
    <property type="molecule type" value="Genomic_DNA"/>
</dbReference>
<dbReference type="RefSeq" id="WP_096463454.1">
    <property type="nucleotide sequence ID" value="NZ_AP017312.1"/>
</dbReference>
<keyword evidence="4" id="KW-1133">Transmembrane helix</keyword>
<dbReference type="KEGG" id="asoc:CB4_00528"/>
<gene>
    <name evidence="6" type="ORF">CB4_00528</name>
</gene>
<sequence>MISFLSKSRLYQYGKELVERFIENDVSGMSAQLAYYFMLSIFPFFIFAFTLIGYLPISAEHTLYFLHSVAPQKVTELLESNIHSVLNVRRGWLLIFSLLGTLWTSSSAIHAIISALNRAYDVKEERSYVMSRLMAILFTIGMVLAIIVTLILPVFGKTIETFVTSYIAVPPDVLQVWTFIRWVFSFVFLIGLFAFVYYFAPNCKVHWRVGFIGAIFAAVGWLIVSYGFSFYVNSFSSYTITYGSLGGVIILMIWFYLSAMILILGGQINAMIQKYLPKDRHGD</sequence>
<dbReference type="PANTHER" id="PTHR30213:SF0">
    <property type="entry name" value="UPF0761 MEMBRANE PROTEIN YIHY"/>
    <property type="match status" value="1"/>
</dbReference>
<evidence type="ECO:0000256" key="2">
    <source>
        <dbReference type="ARBA" id="ARBA00022475"/>
    </source>
</evidence>
<evidence type="ECO:0000256" key="1">
    <source>
        <dbReference type="ARBA" id="ARBA00004651"/>
    </source>
</evidence>
<dbReference type="OrthoDB" id="9775903at2"/>
<keyword evidence="2" id="KW-1003">Cell membrane</keyword>
<keyword evidence="7" id="KW-1185">Reference proteome</keyword>
<organism evidence="6 7">
    <name type="scientific">Aneurinibacillus soli</name>
    <dbReference type="NCBI Taxonomy" id="1500254"/>
    <lineage>
        <taxon>Bacteria</taxon>
        <taxon>Bacillati</taxon>
        <taxon>Bacillota</taxon>
        <taxon>Bacilli</taxon>
        <taxon>Bacillales</taxon>
        <taxon>Paenibacillaceae</taxon>
        <taxon>Aneurinibacillus group</taxon>
        <taxon>Aneurinibacillus</taxon>
    </lineage>
</organism>
<evidence type="ECO:0000313" key="6">
    <source>
        <dbReference type="EMBL" id="BAU26401.1"/>
    </source>
</evidence>
<keyword evidence="5" id="KW-0472">Membrane</keyword>
<evidence type="ECO:0000313" key="7">
    <source>
        <dbReference type="Proteomes" id="UP000217696"/>
    </source>
</evidence>
<evidence type="ECO:0000256" key="4">
    <source>
        <dbReference type="ARBA" id="ARBA00022989"/>
    </source>
</evidence>
<name>A0A0U5ARH7_9BACL</name>
<reference evidence="6 7" key="1">
    <citation type="submission" date="2015-12" db="EMBL/GenBank/DDBJ databases">
        <title>Genome sequence of Aneurinibacillus soli.</title>
        <authorList>
            <person name="Lee J.S."/>
            <person name="Lee K.C."/>
            <person name="Kim K.K."/>
            <person name="Lee B.W."/>
        </authorList>
    </citation>
    <scope>NUCLEOTIDE SEQUENCE [LARGE SCALE GENOMIC DNA]</scope>
    <source>
        <strain evidence="6 7">CB4</strain>
    </source>
</reference>
<dbReference type="PANTHER" id="PTHR30213">
    <property type="entry name" value="INNER MEMBRANE PROTEIN YHJD"/>
    <property type="match status" value="1"/>
</dbReference>
<proteinExistence type="predicted"/>
<dbReference type="GO" id="GO:0005886">
    <property type="term" value="C:plasma membrane"/>
    <property type="evidence" value="ECO:0007669"/>
    <property type="project" value="UniProtKB-SubCell"/>
</dbReference>
<evidence type="ECO:0000256" key="5">
    <source>
        <dbReference type="ARBA" id="ARBA00023136"/>
    </source>
</evidence>
<dbReference type="PIRSF" id="PIRSF035875">
    <property type="entry name" value="RNase_BN"/>
    <property type="match status" value="1"/>
</dbReference>
<comment type="subcellular location">
    <subcellularLocation>
        <location evidence="1">Cell membrane</location>
        <topology evidence="1">Multi-pass membrane protein</topology>
    </subcellularLocation>
</comment>
<dbReference type="InterPro" id="IPR017039">
    <property type="entry name" value="Virul_fac_BrkB"/>
</dbReference>
<dbReference type="NCBIfam" id="TIGR00765">
    <property type="entry name" value="yihY_not_rbn"/>
    <property type="match status" value="1"/>
</dbReference>
<protein>
    <submittedName>
        <fullName evidence="6">Uncharacterized protein</fullName>
    </submittedName>
</protein>
<evidence type="ECO:0000256" key="3">
    <source>
        <dbReference type="ARBA" id="ARBA00022692"/>
    </source>
</evidence>
<dbReference type="AlphaFoldDB" id="A0A0U5ARH7"/>
<dbReference type="Pfam" id="PF03631">
    <property type="entry name" value="Virul_fac_BrkB"/>
    <property type="match status" value="1"/>
</dbReference>